<dbReference type="AlphaFoldDB" id="A0A2A4G0S5"/>
<comment type="caution">
    <text evidence="2">The sequence shown here is derived from an EMBL/GenBank/DDBJ whole genome shotgun (WGS) entry which is preliminary data.</text>
</comment>
<dbReference type="RefSeq" id="WP_066960290.1">
    <property type="nucleotide sequence ID" value="NZ_CP023449.1"/>
</dbReference>
<feature type="domain" description="Glycosyl transferase family 25" evidence="1">
    <location>
        <begin position="63"/>
        <end position="111"/>
    </location>
</feature>
<sequence>MTPAERLFRSFDRVYVLNLPDRADRRAEMAGELARIGTGYGDPRVRLFPAIRPDDPGGFPSIGARGCFLSHLAMLREARDEGLGRILILEDDCDFARGFEAGLPAVLDRLDASSWDIFYGGYELSSSPGRGGGPAKPVEVGSLRWSPEVARASFPLPHPADGPPPRPGEERLLRAGPDLVIRTTHCIGFGRAAIEGLVPYLEAMLDRAPRSAEGGPMHVDGAYGWFRASRPDLVCWLAAPRLAHQRPSRTDIAPPGPLDRLPAPLRRPLRALRRALIRRLA</sequence>
<dbReference type="Proteomes" id="UP000218934">
    <property type="component" value="Unassembled WGS sequence"/>
</dbReference>
<evidence type="ECO:0000313" key="3">
    <source>
        <dbReference type="Proteomes" id="UP000218934"/>
    </source>
</evidence>
<evidence type="ECO:0000259" key="1">
    <source>
        <dbReference type="Pfam" id="PF01755"/>
    </source>
</evidence>
<gene>
    <name evidence="2" type="ORF">COO09_04630</name>
</gene>
<protein>
    <submittedName>
        <fullName evidence="2">LPS biosynthesis glycosyltransferase</fullName>
    </submittedName>
</protein>
<keyword evidence="2" id="KW-0808">Transferase</keyword>
<dbReference type="CDD" id="cd06532">
    <property type="entry name" value="Glyco_transf_25"/>
    <property type="match status" value="1"/>
</dbReference>
<accession>A0A2A4G0S5</accession>
<dbReference type="Pfam" id="PF01755">
    <property type="entry name" value="Glyco_transf_25"/>
    <property type="match status" value="1"/>
</dbReference>
<dbReference type="KEGG" id="rdi:CMV14_02310"/>
<organism evidence="2 3">
    <name type="scientific">Rhizorhabdus dicambivorans</name>
    <dbReference type="NCBI Taxonomy" id="1850238"/>
    <lineage>
        <taxon>Bacteria</taxon>
        <taxon>Pseudomonadati</taxon>
        <taxon>Pseudomonadota</taxon>
        <taxon>Alphaproteobacteria</taxon>
        <taxon>Sphingomonadales</taxon>
        <taxon>Sphingomonadaceae</taxon>
        <taxon>Rhizorhabdus</taxon>
    </lineage>
</organism>
<proteinExistence type="predicted"/>
<evidence type="ECO:0000313" key="2">
    <source>
        <dbReference type="EMBL" id="PCE43591.1"/>
    </source>
</evidence>
<reference evidence="2 3" key="1">
    <citation type="submission" date="2017-09" db="EMBL/GenBank/DDBJ databases">
        <title>The Catabolism of 3,6-Dichlorosalicylic acid is Initiated by the Cytochrome P450 Monooxygenase DsmABC in Rhizorhabdus dicambivorans Ndbn-20.</title>
        <authorList>
            <person name="Na L."/>
        </authorList>
    </citation>
    <scope>NUCLEOTIDE SEQUENCE [LARGE SCALE GENOMIC DNA]</scope>
    <source>
        <strain evidence="2 3">Ndbn-20m</strain>
    </source>
</reference>
<dbReference type="EMBL" id="NWUF01000003">
    <property type="protein sequence ID" value="PCE43591.1"/>
    <property type="molecule type" value="Genomic_DNA"/>
</dbReference>
<keyword evidence="3" id="KW-1185">Reference proteome</keyword>
<dbReference type="InterPro" id="IPR002654">
    <property type="entry name" value="Glyco_trans_25"/>
</dbReference>
<dbReference type="OrthoDB" id="9816113at2"/>
<name>A0A2A4G0S5_9SPHN</name>
<dbReference type="GO" id="GO:0016740">
    <property type="term" value="F:transferase activity"/>
    <property type="evidence" value="ECO:0007669"/>
    <property type="project" value="UniProtKB-KW"/>
</dbReference>